<dbReference type="AlphaFoldDB" id="A0A0F9R6Q6"/>
<organism evidence="3">
    <name type="scientific">marine sediment metagenome</name>
    <dbReference type="NCBI Taxonomy" id="412755"/>
    <lineage>
        <taxon>unclassified sequences</taxon>
        <taxon>metagenomes</taxon>
        <taxon>ecological metagenomes</taxon>
    </lineage>
</organism>
<evidence type="ECO:0000256" key="1">
    <source>
        <dbReference type="SAM" id="MobiDB-lite"/>
    </source>
</evidence>
<proteinExistence type="predicted"/>
<gene>
    <name evidence="3" type="ORF">LCGC14_0930060</name>
</gene>
<keyword evidence="2" id="KW-0812">Transmembrane</keyword>
<feature type="transmembrane region" description="Helical" evidence="2">
    <location>
        <begin position="51"/>
        <end position="75"/>
    </location>
</feature>
<sequence length="118" mass="13030">MSNSNEKWWERVPRIIGGWGFAILVFLRFPFPEAQLVDGTPVRVDPGVVSWGIYVGLIAFSIGVAHSTVTGIVLGQIGRAWAFARRGGKERRNSEAGLEAPSAPSDPAVTEDRRRRQR</sequence>
<evidence type="ECO:0000313" key="3">
    <source>
        <dbReference type="EMBL" id="KKN20981.1"/>
    </source>
</evidence>
<keyword evidence="2" id="KW-0472">Membrane</keyword>
<feature type="transmembrane region" description="Helical" evidence="2">
    <location>
        <begin position="12"/>
        <end position="31"/>
    </location>
</feature>
<name>A0A0F9R6Q6_9ZZZZ</name>
<feature type="region of interest" description="Disordered" evidence="1">
    <location>
        <begin position="91"/>
        <end position="118"/>
    </location>
</feature>
<accession>A0A0F9R6Q6</accession>
<keyword evidence="2" id="KW-1133">Transmembrane helix</keyword>
<reference evidence="3" key="1">
    <citation type="journal article" date="2015" name="Nature">
        <title>Complex archaea that bridge the gap between prokaryotes and eukaryotes.</title>
        <authorList>
            <person name="Spang A."/>
            <person name="Saw J.H."/>
            <person name="Jorgensen S.L."/>
            <person name="Zaremba-Niedzwiedzka K."/>
            <person name="Martijn J."/>
            <person name="Lind A.E."/>
            <person name="van Eijk R."/>
            <person name="Schleper C."/>
            <person name="Guy L."/>
            <person name="Ettema T.J."/>
        </authorList>
    </citation>
    <scope>NUCLEOTIDE SEQUENCE</scope>
</reference>
<comment type="caution">
    <text evidence="3">The sequence shown here is derived from an EMBL/GenBank/DDBJ whole genome shotgun (WGS) entry which is preliminary data.</text>
</comment>
<dbReference type="EMBL" id="LAZR01003190">
    <property type="protein sequence ID" value="KKN20981.1"/>
    <property type="molecule type" value="Genomic_DNA"/>
</dbReference>
<protein>
    <submittedName>
        <fullName evidence="3">Uncharacterized protein</fullName>
    </submittedName>
</protein>
<evidence type="ECO:0000256" key="2">
    <source>
        <dbReference type="SAM" id="Phobius"/>
    </source>
</evidence>